<gene>
    <name evidence="2" type="ORF">Q6348_14410</name>
</gene>
<name>A0ABT9DF42_9CELL</name>
<dbReference type="Proteomes" id="UP001232536">
    <property type="component" value="Unassembled WGS sequence"/>
</dbReference>
<feature type="compositionally biased region" description="Basic and acidic residues" evidence="1">
    <location>
        <begin position="172"/>
        <end position="191"/>
    </location>
</feature>
<keyword evidence="3" id="KW-1185">Reference proteome</keyword>
<protein>
    <recommendedName>
        <fullName evidence="4">Peptide chain release factor 1</fullName>
    </recommendedName>
</protein>
<evidence type="ECO:0008006" key="4">
    <source>
        <dbReference type="Google" id="ProtNLM"/>
    </source>
</evidence>
<evidence type="ECO:0000313" key="2">
    <source>
        <dbReference type="EMBL" id="MDO8108388.1"/>
    </source>
</evidence>
<feature type="region of interest" description="Disordered" evidence="1">
    <location>
        <begin position="1"/>
        <end position="20"/>
    </location>
</feature>
<evidence type="ECO:0000256" key="1">
    <source>
        <dbReference type="SAM" id="MobiDB-lite"/>
    </source>
</evidence>
<organism evidence="2 3">
    <name type="scientific">Actinotalea lenta</name>
    <dbReference type="NCBI Taxonomy" id="3064654"/>
    <lineage>
        <taxon>Bacteria</taxon>
        <taxon>Bacillati</taxon>
        <taxon>Actinomycetota</taxon>
        <taxon>Actinomycetes</taxon>
        <taxon>Micrococcales</taxon>
        <taxon>Cellulomonadaceae</taxon>
        <taxon>Actinotalea</taxon>
    </lineage>
</organism>
<sequence>MTTTHDHPTRPSTLAPAEPPDPALVLRLQAARSYPSVSVLMSTRPGAAMHQTDRTRLRALTREVALRLAAEDGGAEEHRYLLHELEQIADAAVLEATGAALGIFVNASTAVRVVLPLPVADRVVVDPTFATRDLVRAMHRTPRHSVLVLSQRHAQLYEGVVGGLRPAPGHRFPLERDRGDARPRGRHPDRPRLHEAEATAFLRDVDAALGAHLAARPMPLVVVGPARLLALFTDVSRNLARLAGTVVGNLGGLPLDELATRIRPVVEAYLRSREAEALALLERRTGEGRTVSGMAAAWLAGRHERPEMLAVEEGLYVPARLSPDGDHLTPADDVDHPDVIDDLVDELIETVLHRGGWVALVSDGALRDHDGVALTVLDRF</sequence>
<comment type="caution">
    <text evidence="2">The sequence shown here is derived from an EMBL/GenBank/DDBJ whole genome shotgun (WGS) entry which is preliminary data.</text>
</comment>
<dbReference type="InterPro" id="IPR041289">
    <property type="entry name" value="Bact_RF_family3"/>
</dbReference>
<proteinExistence type="predicted"/>
<evidence type="ECO:0000313" key="3">
    <source>
        <dbReference type="Proteomes" id="UP001232536"/>
    </source>
</evidence>
<dbReference type="Pfam" id="PF18845">
    <property type="entry name" value="baeRF_family3"/>
    <property type="match status" value="1"/>
</dbReference>
<feature type="region of interest" description="Disordered" evidence="1">
    <location>
        <begin position="168"/>
        <end position="191"/>
    </location>
</feature>
<dbReference type="EMBL" id="JAUQYP010000002">
    <property type="protein sequence ID" value="MDO8108388.1"/>
    <property type="molecule type" value="Genomic_DNA"/>
</dbReference>
<dbReference type="RefSeq" id="WP_304602091.1">
    <property type="nucleotide sequence ID" value="NZ_JAUQYP010000002.1"/>
</dbReference>
<accession>A0ABT9DF42</accession>
<reference evidence="2 3" key="1">
    <citation type="submission" date="2023-07" db="EMBL/GenBank/DDBJ databases">
        <title>Description of novel actinomycetes strains, isolated from tidal flat sediment.</title>
        <authorList>
            <person name="Lu C."/>
        </authorList>
    </citation>
    <scope>NUCLEOTIDE SEQUENCE [LARGE SCALE GENOMIC DNA]</scope>
    <source>
        <strain evidence="2 3">SYSU T00b441</strain>
    </source>
</reference>